<accession>A0A103XSW6</accession>
<dbReference type="AlphaFoldDB" id="A0A103XSW6"/>
<dbReference type="EMBL" id="LEKV01004338">
    <property type="protein sequence ID" value="KVH96270.1"/>
    <property type="molecule type" value="Genomic_DNA"/>
</dbReference>
<name>A0A103XSW6_CYNCS</name>
<evidence type="ECO:0000313" key="2">
    <source>
        <dbReference type="Proteomes" id="UP000243975"/>
    </source>
</evidence>
<reference evidence="1 2" key="1">
    <citation type="journal article" date="2016" name="Sci. Rep.">
        <title>The genome sequence of the outbreeding globe artichoke constructed de novo incorporating a phase-aware low-pass sequencing strategy of F1 progeny.</title>
        <authorList>
            <person name="Scaglione D."/>
            <person name="Reyes-Chin-Wo S."/>
            <person name="Acquadro A."/>
            <person name="Froenicke L."/>
            <person name="Portis E."/>
            <person name="Beitel C."/>
            <person name="Tirone M."/>
            <person name="Mauro R."/>
            <person name="Lo Monaco A."/>
            <person name="Mauromicale G."/>
            <person name="Faccioli P."/>
            <person name="Cattivelli L."/>
            <person name="Rieseberg L."/>
            <person name="Michelmore R."/>
            <person name="Lanteri S."/>
        </authorList>
    </citation>
    <scope>NUCLEOTIDE SEQUENCE [LARGE SCALE GENOMIC DNA]</scope>
    <source>
        <strain evidence="1">2C</strain>
    </source>
</reference>
<protein>
    <submittedName>
        <fullName evidence="1">Uncharacterized protein</fullName>
    </submittedName>
</protein>
<dbReference type="Gramene" id="KVH96270">
    <property type="protein sequence ID" value="KVH96270"/>
    <property type="gene ID" value="Ccrd_001639"/>
</dbReference>
<keyword evidence="2" id="KW-1185">Reference proteome</keyword>
<gene>
    <name evidence="1" type="ORF">Ccrd_001639</name>
</gene>
<sequence length="108" mass="11891">MQRRSVLNIVLWSNSVTSATTAQLNHLHVPTPHPLTVNYLAELIKKSADLMMQLISGVGRTNIGLSRSTVQLQAIQTIGTGGKAGEVFELGYFFYLSLPILRYLKGAY</sequence>
<organism evidence="1 2">
    <name type="scientific">Cynara cardunculus var. scolymus</name>
    <name type="common">Globe artichoke</name>
    <name type="synonym">Cynara scolymus</name>
    <dbReference type="NCBI Taxonomy" id="59895"/>
    <lineage>
        <taxon>Eukaryota</taxon>
        <taxon>Viridiplantae</taxon>
        <taxon>Streptophyta</taxon>
        <taxon>Embryophyta</taxon>
        <taxon>Tracheophyta</taxon>
        <taxon>Spermatophyta</taxon>
        <taxon>Magnoliopsida</taxon>
        <taxon>eudicotyledons</taxon>
        <taxon>Gunneridae</taxon>
        <taxon>Pentapetalae</taxon>
        <taxon>asterids</taxon>
        <taxon>campanulids</taxon>
        <taxon>Asterales</taxon>
        <taxon>Asteraceae</taxon>
        <taxon>Carduoideae</taxon>
        <taxon>Cardueae</taxon>
        <taxon>Carduinae</taxon>
        <taxon>Cynara</taxon>
    </lineage>
</organism>
<proteinExistence type="predicted"/>
<comment type="caution">
    <text evidence="1">The sequence shown here is derived from an EMBL/GenBank/DDBJ whole genome shotgun (WGS) entry which is preliminary data.</text>
</comment>
<evidence type="ECO:0000313" key="1">
    <source>
        <dbReference type="EMBL" id="KVH96270.1"/>
    </source>
</evidence>
<dbReference type="Proteomes" id="UP000243975">
    <property type="component" value="Unassembled WGS sequence"/>
</dbReference>